<organism evidence="3 4">
    <name type="scientific">Paeniglutamicibacter antarcticus</name>
    <dbReference type="NCBI Taxonomy" id="494023"/>
    <lineage>
        <taxon>Bacteria</taxon>
        <taxon>Bacillati</taxon>
        <taxon>Actinomycetota</taxon>
        <taxon>Actinomycetes</taxon>
        <taxon>Micrococcales</taxon>
        <taxon>Micrococcaceae</taxon>
        <taxon>Paeniglutamicibacter</taxon>
    </lineage>
</organism>
<accession>A0ABP9TM39</accession>
<gene>
    <name evidence="3" type="ORF">GCM10025778_18160</name>
</gene>
<dbReference type="Proteomes" id="UP001501257">
    <property type="component" value="Unassembled WGS sequence"/>
</dbReference>
<dbReference type="InterPro" id="IPR003615">
    <property type="entry name" value="HNH_nuc"/>
</dbReference>
<comment type="caution">
    <text evidence="3">The sequence shown here is derived from an EMBL/GenBank/DDBJ whole genome shotgun (WGS) entry which is preliminary data.</text>
</comment>
<feature type="domain" description="HNH nuclease" evidence="2">
    <location>
        <begin position="483"/>
        <end position="536"/>
    </location>
</feature>
<dbReference type="EMBL" id="BAABLK010000027">
    <property type="protein sequence ID" value="GAA5227283.1"/>
    <property type="molecule type" value="Genomic_DNA"/>
</dbReference>
<dbReference type="CDD" id="cd00085">
    <property type="entry name" value="HNHc"/>
    <property type="match status" value="1"/>
</dbReference>
<dbReference type="SMART" id="SM00507">
    <property type="entry name" value="HNHc"/>
    <property type="match status" value="1"/>
</dbReference>
<dbReference type="RefSeq" id="WP_210101490.1">
    <property type="nucleotide sequence ID" value="NZ_BAABLK010000027.1"/>
</dbReference>
<sequence length="580" mass="62742">MNFQETIEALTHFRGLEREKLDTTTAMRLLLAAAGLQRNLVSHLAQTNTSPVLAAMLVQVVESAHRTAGHQQLLVASNAQHALVQELPSDSLDEVHRITREPAGFIAGSQTPPADPQTVPTGRMPHLDTAGYLQASLHLSIFEARNRMEAADLLLPRSTRSGEQRPAVFQLLAETLASANAEPREVIAAAHRLRELRPRIAHAPNPIGTARDIERQVAQSLITAESKVTTKLIKTLAADFPVVDIASDPAELLSHTGMFYRGEKSGLHYYSLVLSPLDAEYVVSLNAATDNPRTLAGDRERLFDESPISPSSGTSTADRDKAQDLLPGLGSQPSGIPAWALAPKAEDGSQCGESVAIQDSFRPDPARAVPNPNEHAMAPGVIDGLTVPQRHLQSMMNLLRTNTVIRGPGEGTTGLPSPTLVVHFSAQSLLEMAEANGITTHGHPVTVPMARTLLCNGEFLPVVFNGKGKVLDLGRISRRFPAHMKRAVLARDGGCLVPGCTVPPEHVEFHHREAWSLGGGTSVKNCLPACTYHHHMIHLGYIQAVDLDGLPHVIMPGHLDPERKPRRNTYWGIRPLISVA</sequence>
<keyword evidence="4" id="KW-1185">Reference proteome</keyword>
<protein>
    <recommendedName>
        <fullName evidence="2">HNH nuclease domain-containing protein</fullName>
    </recommendedName>
</protein>
<evidence type="ECO:0000256" key="1">
    <source>
        <dbReference type="SAM" id="MobiDB-lite"/>
    </source>
</evidence>
<reference evidence="4" key="1">
    <citation type="journal article" date="2019" name="Int. J. Syst. Evol. Microbiol.">
        <title>The Global Catalogue of Microorganisms (GCM) 10K type strain sequencing project: providing services to taxonomists for standard genome sequencing and annotation.</title>
        <authorList>
            <consortium name="The Broad Institute Genomics Platform"/>
            <consortium name="The Broad Institute Genome Sequencing Center for Infectious Disease"/>
            <person name="Wu L."/>
            <person name="Ma J."/>
        </authorList>
    </citation>
    <scope>NUCLEOTIDE SEQUENCE [LARGE SCALE GENOMIC DNA]</scope>
    <source>
        <strain evidence="4">JCM 18952</strain>
    </source>
</reference>
<evidence type="ECO:0000259" key="2">
    <source>
        <dbReference type="SMART" id="SM00507"/>
    </source>
</evidence>
<evidence type="ECO:0000313" key="3">
    <source>
        <dbReference type="EMBL" id="GAA5227283.1"/>
    </source>
</evidence>
<name>A0ABP9TM39_9MICC</name>
<feature type="region of interest" description="Disordered" evidence="1">
    <location>
        <begin position="296"/>
        <end position="333"/>
    </location>
</feature>
<proteinExistence type="predicted"/>
<evidence type="ECO:0000313" key="4">
    <source>
        <dbReference type="Proteomes" id="UP001501257"/>
    </source>
</evidence>